<dbReference type="Proteomes" id="UP001162164">
    <property type="component" value="Unassembled WGS sequence"/>
</dbReference>
<evidence type="ECO:0000313" key="4">
    <source>
        <dbReference type="Proteomes" id="UP001162164"/>
    </source>
</evidence>
<dbReference type="InterPro" id="IPR021717">
    <property type="entry name" value="Nucleoporin_Nup160"/>
</dbReference>
<feature type="domain" description="NUP160 middle TPR" evidence="2">
    <location>
        <begin position="1"/>
        <end position="78"/>
    </location>
</feature>
<dbReference type="InterPro" id="IPR056536">
    <property type="entry name" value="TPR_NUP160_C"/>
</dbReference>
<organism evidence="3 4">
    <name type="scientific">Molorchus minor</name>
    <dbReference type="NCBI Taxonomy" id="1323400"/>
    <lineage>
        <taxon>Eukaryota</taxon>
        <taxon>Metazoa</taxon>
        <taxon>Ecdysozoa</taxon>
        <taxon>Arthropoda</taxon>
        <taxon>Hexapoda</taxon>
        <taxon>Insecta</taxon>
        <taxon>Pterygota</taxon>
        <taxon>Neoptera</taxon>
        <taxon>Endopterygota</taxon>
        <taxon>Coleoptera</taxon>
        <taxon>Polyphaga</taxon>
        <taxon>Cucujiformia</taxon>
        <taxon>Chrysomeloidea</taxon>
        <taxon>Cerambycidae</taxon>
        <taxon>Lamiinae</taxon>
        <taxon>Monochamini</taxon>
        <taxon>Molorchus</taxon>
    </lineage>
</organism>
<protein>
    <submittedName>
        <fullName evidence="3">Uncharacterized protein</fullName>
    </submittedName>
</protein>
<reference evidence="3" key="1">
    <citation type="journal article" date="2023" name="Insect Mol. Biol.">
        <title>Genome sequencing provides insights into the evolution of gene families encoding plant cell wall-degrading enzymes in longhorned beetles.</title>
        <authorList>
            <person name="Shin N.R."/>
            <person name="Okamura Y."/>
            <person name="Kirsch R."/>
            <person name="Pauchet Y."/>
        </authorList>
    </citation>
    <scope>NUCLEOTIDE SEQUENCE</scope>
    <source>
        <strain evidence="3">MMC_N1</strain>
    </source>
</reference>
<comment type="caution">
    <text evidence="3">The sequence shown here is derived from an EMBL/GenBank/DDBJ whole genome shotgun (WGS) entry which is preliminary data.</text>
</comment>
<evidence type="ECO:0000313" key="3">
    <source>
        <dbReference type="EMBL" id="KAJ8978443.1"/>
    </source>
</evidence>
<dbReference type="EMBL" id="JAPWTJ010000438">
    <property type="protein sequence ID" value="KAJ8978443.1"/>
    <property type="molecule type" value="Genomic_DNA"/>
</dbReference>
<dbReference type="PANTHER" id="PTHR21286">
    <property type="entry name" value="NUCLEAR PORE COMPLEX PROTEIN NUP160"/>
    <property type="match status" value="1"/>
</dbReference>
<sequence>MDEFFTNILLTRARATDSINNIYYDFLYAYQIKRGPLCHRLAASIMYEQGFRLLHLNTPEALEKQVKCFLAAKNALQLCKPEYAWVVRPTEAEEEEEDLLVFKLRKQVEVVNVNTIKRDLVFASSKLKLARFDATSPTNVTTPAELVTLLNSAGLFKASLELCTTFNLPYNSIFDTLTKHCILLTEEEHPNAWNWLVENDLQDLPVNRDKAADVVWQLLREYLEKYEESNMTTLHNVVCKRIINLRLYVPHWLLSSYKLRNSSELLRLLHSSGRLEEAIELVNDYLLAAMGYGKEYFGFAKPMAPSAPAFCLPVYAISNLIVELDTQNAKSSGYPYHKEYNNLKGLFEKYLETATRISNELCQQSLSHGSIRANTMTSVFSVK</sequence>
<dbReference type="PANTHER" id="PTHR21286:SF0">
    <property type="entry name" value="NUCLEAR PORE COMPLEX PROTEIN NUP160"/>
    <property type="match status" value="1"/>
</dbReference>
<dbReference type="Pfam" id="PF23347">
    <property type="entry name" value="TPR_Nup160_C"/>
    <property type="match status" value="1"/>
</dbReference>
<gene>
    <name evidence="3" type="ORF">NQ317_017646</name>
</gene>
<keyword evidence="4" id="KW-1185">Reference proteome</keyword>
<evidence type="ECO:0000259" key="2">
    <source>
        <dbReference type="Pfam" id="PF23354"/>
    </source>
</evidence>
<dbReference type="InterPro" id="IPR056535">
    <property type="entry name" value="TPR_NUP160_M"/>
</dbReference>
<accession>A0ABQ9JLE3</accession>
<feature type="domain" description="NUP160 C-terminal TPR" evidence="1">
    <location>
        <begin position="114"/>
        <end position="363"/>
    </location>
</feature>
<proteinExistence type="predicted"/>
<name>A0ABQ9JLE3_9CUCU</name>
<evidence type="ECO:0000259" key="1">
    <source>
        <dbReference type="Pfam" id="PF23347"/>
    </source>
</evidence>
<dbReference type="Pfam" id="PF23354">
    <property type="entry name" value="TPR_NUP160_120_M"/>
    <property type="match status" value="1"/>
</dbReference>